<evidence type="ECO:0000256" key="4">
    <source>
        <dbReference type="ARBA" id="ARBA00022840"/>
    </source>
</evidence>
<dbReference type="Pfam" id="PF00069">
    <property type="entry name" value="Pkinase"/>
    <property type="match status" value="1"/>
</dbReference>
<evidence type="ECO:0000313" key="8">
    <source>
        <dbReference type="EMBL" id="EYF01743.1"/>
    </source>
</evidence>
<dbReference type="Gene3D" id="3.30.200.20">
    <property type="entry name" value="Phosphorylase Kinase, domain 1"/>
    <property type="match status" value="1"/>
</dbReference>
<keyword evidence="9" id="KW-1185">Reference proteome</keyword>
<evidence type="ECO:0000256" key="1">
    <source>
        <dbReference type="ARBA" id="ARBA00022679"/>
    </source>
</evidence>
<dbReference type="InterPro" id="IPR008271">
    <property type="entry name" value="Ser/Thr_kinase_AS"/>
</dbReference>
<evidence type="ECO:0000256" key="5">
    <source>
        <dbReference type="PROSITE-ProRule" id="PRU10141"/>
    </source>
</evidence>
<keyword evidence="8" id="KW-0723">Serine/threonine-protein kinase</keyword>
<dbReference type="EMBL" id="ASRX01000072">
    <property type="protein sequence ID" value="EYF01743.1"/>
    <property type="molecule type" value="Genomic_DNA"/>
</dbReference>
<dbReference type="PROSITE" id="PS50011">
    <property type="entry name" value="PROTEIN_KINASE_DOM"/>
    <property type="match status" value="1"/>
</dbReference>
<dbReference type="eggNOG" id="COG0515">
    <property type="taxonomic scope" value="Bacteria"/>
</dbReference>
<dbReference type="Proteomes" id="UP000019678">
    <property type="component" value="Unassembled WGS sequence"/>
</dbReference>
<keyword evidence="2 5" id="KW-0547">Nucleotide-binding</keyword>
<feature type="region of interest" description="Disordered" evidence="6">
    <location>
        <begin position="302"/>
        <end position="354"/>
    </location>
</feature>
<evidence type="ECO:0000256" key="3">
    <source>
        <dbReference type="ARBA" id="ARBA00022777"/>
    </source>
</evidence>
<dbReference type="SUPFAM" id="SSF56112">
    <property type="entry name" value="Protein kinase-like (PK-like)"/>
    <property type="match status" value="1"/>
</dbReference>
<dbReference type="GO" id="GO:0004674">
    <property type="term" value="F:protein serine/threonine kinase activity"/>
    <property type="evidence" value="ECO:0007669"/>
    <property type="project" value="UniProtKB-KW"/>
</dbReference>
<gene>
    <name evidence="8" type="ORF">CAP_7809</name>
</gene>
<dbReference type="OrthoDB" id="5514963at2"/>
<keyword evidence="3 8" id="KW-0418">Kinase</keyword>
<protein>
    <submittedName>
        <fullName evidence="8">Serine/threonine protein kinase PrkC, regulator of stationary phase</fullName>
    </submittedName>
</protein>
<proteinExistence type="predicted"/>
<reference evidence="8 9" key="1">
    <citation type="submission" date="2013-05" db="EMBL/GenBank/DDBJ databases">
        <title>Genome assembly of Chondromyces apiculatus DSM 436.</title>
        <authorList>
            <person name="Sharma G."/>
            <person name="Khatri I."/>
            <person name="Kaur C."/>
            <person name="Mayilraj S."/>
            <person name="Subramanian S."/>
        </authorList>
    </citation>
    <scope>NUCLEOTIDE SEQUENCE [LARGE SCALE GENOMIC DNA]</scope>
    <source>
        <strain evidence="8 9">DSM 436</strain>
    </source>
</reference>
<sequence length="354" mass="37702">MPWHRAPADALVGRIICGSYRVIQRLGSGGTGDVYLAERTGARLTERLALKVLRAEHAAFPDVVARFEREAEAAARVRHPSVLRVERPERDGEIRCFAMELLVGLDLADTLASARALTPSRAVRIALEASSGLHAAHLAGVIHRDVKPENLFLVHARDGREVVRVLDFGLAYVTEQNPGLPVPPTAGRPPAAGATQSFGTLEYLAPELIRGAQPSPGSDVYALGTVLYEMLAGRTPFSGPAPTLLLQHQREPLPPLHRFHPGLLISRDLDAVARKALLKDPGTRFSSMAAFHAALLETPEALEDPTRSAAARTGVTPFPGPPGRRATTPSTCTPAASGGLVNASDATGSRKTDP</sequence>
<dbReference type="InterPro" id="IPR017441">
    <property type="entry name" value="Protein_kinase_ATP_BS"/>
</dbReference>
<accession>A0A017SXP5</accession>
<organism evidence="8 9">
    <name type="scientific">Chondromyces apiculatus DSM 436</name>
    <dbReference type="NCBI Taxonomy" id="1192034"/>
    <lineage>
        <taxon>Bacteria</taxon>
        <taxon>Pseudomonadati</taxon>
        <taxon>Myxococcota</taxon>
        <taxon>Polyangia</taxon>
        <taxon>Polyangiales</taxon>
        <taxon>Polyangiaceae</taxon>
        <taxon>Chondromyces</taxon>
    </lineage>
</organism>
<dbReference type="STRING" id="1192034.CAP_7809"/>
<evidence type="ECO:0000259" key="7">
    <source>
        <dbReference type="PROSITE" id="PS50011"/>
    </source>
</evidence>
<dbReference type="InterPro" id="IPR000719">
    <property type="entry name" value="Prot_kinase_dom"/>
</dbReference>
<name>A0A017SXP5_9BACT</name>
<evidence type="ECO:0000313" key="9">
    <source>
        <dbReference type="Proteomes" id="UP000019678"/>
    </source>
</evidence>
<dbReference type="PANTHER" id="PTHR43289">
    <property type="entry name" value="MITOGEN-ACTIVATED PROTEIN KINASE KINASE KINASE 20-RELATED"/>
    <property type="match status" value="1"/>
</dbReference>
<dbReference type="PROSITE" id="PS00108">
    <property type="entry name" value="PROTEIN_KINASE_ST"/>
    <property type="match status" value="1"/>
</dbReference>
<feature type="compositionally biased region" description="Low complexity" evidence="6">
    <location>
        <begin position="326"/>
        <end position="337"/>
    </location>
</feature>
<dbReference type="RefSeq" id="WP_052376519.1">
    <property type="nucleotide sequence ID" value="NZ_ASRX01000072.1"/>
</dbReference>
<keyword evidence="4 5" id="KW-0067">ATP-binding</keyword>
<feature type="binding site" evidence="5">
    <location>
        <position position="51"/>
    </location>
    <ligand>
        <name>ATP</name>
        <dbReference type="ChEBI" id="CHEBI:30616"/>
    </ligand>
</feature>
<dbReference type="GO" id="GO:0005524">
    <property type="term" value="F:ATP binding"/>
    <property type="evidence" value="ECO:0007669"/>
    <property type="project" value="UniProtKB-UniRule"/>
</dbReference>
<dbReference type="PROSITE" id="PS00107">
    <property type="entry name" value="PROTEIN_KINASE_ATP"/>
    <property type="match status" value="1"/>
</dbReference>
<feature type="domain" description="Protein kinase" evidence="7">
    <location>
        <begin position="20"/>
        <end position="295"/>
    </location>
</feature>
<dbReference type="CDD" id="cd14014">
    <property type="entry name" value="STKc_PknB_like"/>
    <property type="match status" value="1"/>
</dbReference>
<dbReference type="PANTHER" id="PTHR43289:SF6">
    <property type="entry name" value="SERINE_THREONINE-PROTEIN KINASE NEKL-3"/>
    <property type="match status" value="1"/>
</dbReference>
<comment type="caution">
    <text evidence="8">The sequence shown here is derived from an EMBL/GenBank/DDBJ whole genome shotgun (WGS) entry which is preliminary data.</text>
</comment>
<dbReference type="Gene3D" id="1.10.510.10">
    <property type="entry name" value="Transferase(Phosphotransferase) domain 1"/>
    <property type="match status" value="1"/>
</dbReference>
<keyword evidence="1" id="KW-0808">Transferase</keyword>
<evidence type="ECO:0000256" key="6">
    <source>
        <dbReference type="SAM" id="MobiDB-lite"/>
    </source>
</evidence>
<dbReference type="AlphaFoldDB" id="A0A017SXP5"/>
<dbReference type="SMART" id="SM00220">
    <property type="entry name" value="S_TKc"/>
    <property type="match status" value="1"/>
</dbReference>
<evidence type="ECO:0000256" key="2">
    <source>
        <dbReference type="ARBA" id="ARBA00022741"/>
    </source>
</evidence>
<dbReference type="InterPro" id="IPR011009">
    <property type="entry name" value="Kinase-like_dom_sf"/>
</dbReference>